<gene>
    <name evidence="2" type="ORF">FSC09_11860</name>
    <name evidence="3" type="ORF">G0027_04900</name>
</gene>
<feature type="transmembrane region" description="Helical" evidence="1">
    <location>
        <begin position="668"/>
        <end position="684"/>
    </location>
</feature>
<dbReference type="PANTHER" id="PTHR38434">
    <property type="entry name" value="BLL2549 PROTEIN"/>
    <property type="match status" value="1"/>
</dbReference>
<feature type="transmembrane region" description="Helical" evidence="1">
    <location>
        <begin position="388"/>
        <end position="408"/>
    </location>
</feature>
<dbReference type="Pfam" id="PF10101">
    <property type="entry name" value="DUF2339"/>
    <property type="match status" value="1"/>
</dbReference>
<feature type="transmembrane region" description="Helical" evidence="1">
    <location>
        <begin position="445"/>
        <end position="463"/>
    </location>
</feature>
<accession>A0A6C0Y4K2</accession>
<feature type="transmembrane region" description="Helical" evidence="1">
    <location>
        <begin position="277"/>
        <end position="296"/>
    </location>
</feature>
<evidence type="ECO:0000313" key="2">
    <source>
        <dbReference type="EMBL" id="QIC71049.1"/>
    </source>
</evidence>
<reference evidence="3 5" key="2">
    <citation type="submission" date="2020-02" db="EMBL/GenBank/DDBJ databases">
        <title>Tigecycline-resistant Acinetobacter species from pigs and migratory birds.</title>
        <authorList>
            <person name="Chen C."/>
            <person name="Sun J."/>
            <person name="Liao X.-P."/>
            <person name="Liu Y.-H."/>
        </authorList>
    </citation>
    <scope>NUCLEOTIDE SEQUENCE [LARGE SCALE GENOMIC DNA]</scope>
    <source>
        <strain evidence="3 5">C15_T</strain>
    </source>
</reference>
<organism evidence="2 4">
    <name type="scientific">Acinetobacter indicus</name>
    <dbReference type="NCBI Taxonomy" id="756892"/>
    <lineage>
        <taxon>Bacteria</taxon>
        <taxon>Pseudomonadati</taxon>
        <taxon>Pseudomonadota</taxon>
        <taxon>Gammaproteobacteria</taxon>
        <taxon>Moraxellales</taxon>
        <taxon>Moraxellaceae</taxon>
        <taxon>Acinetobacter</taxon>
    </lineage>
</organism>
<feature type="transmembrane region" description="Helical" evidence="1">
    <location>
        <begin position="78"/>
        <end position="104"/>
    </location>
</feature>
<feature type="transmembrane region" description="Helical" evidence="1">
    <location>
        <begin position="12"/>
        <end position="40"/>
    </location>
</feature>
<name>A0A6C0Y4K2_9GAMM</name>
<evidence type="ECO:0000313" key="4">
    <source>
        <dbReference type="Proteomes" id="UP000503440"/>
    </source>
</evidence>
<feature type="transmembrane region" description="Helical" evidence="1">
    <location>
        <begin position="816"/>
        <end position="837"/>
    </location>
</feature>
<feature type="transmembrane region" description="Helical" evidence="1">
    <location>
        <begin position="414"/>
        <end position="433"/>
    </location>
</feature>
<keyword evidence="1" id="KW-0472">Membrane</keyword>
<feature type="transmembrane region" description="Helical" evidence="1">
    <location>
        <begin position="199"/>
        <end position="216"/>
    </location>
</feature>
<evidence type="ECO:0000313" key="5">
    <source>
        <dbReference type="Proteomes" id="UP000593812"/>
    </source>
</evidence>
<reference evidence="2 4" key="1">
    <citation type="submission" date="2019-09" db="EMBL/GenBank/DDBJ databases">
        <title>Non-baumannii Acinetobacter spp. carrying blaNDM-1 isolated in China.</title>
        <authorList>
            <person name="Cui C."/>
            <person name="Chen C."/>
            <person name="Sun J."/>
            <person name="Liu Y."/>
        </authorList>
    </citation>
    <scope>NUCLEOTIDE SEQUENCE [LARGE SCALE GENOMIC DNA]</scope>
    <source>
        <strain evidence="2 4">B18</strain>
    </source>
</reference>
<sequence>MLRGQSEIRMIWLMSLMIVAISAWFLSFPLLTYVCGFALLMSVMHYVDAIQQPAQALGEQRLIAFRATSKVPLYLSSIIAVVGGLLDWGWMIAAGAAAWIFFFLRWLRRLEQYLGQIQQAQHFLPQPASSVQSDIPPLPFSATAEAAPAPAPNLVQQIKHWIFEGNPVLKTAISILVIGIILLLRFATEHWQLSLATKLAMVALSSAAVTGLGYRLQQRNRSFALGLEGLGLAALCLTLFFAYYNAIIPNLLIASGYFLLLMALTLWLSLRQQSVELALMAMVMAYLAPFTLPVRDATAPEFIGYYLVINIAVAVLSSLRPWKFLNQIAFLMTVLVGGSYAFVHGSDADRDLMTVLILAHAAIFIWLGFRFSQLLAQQDLDKFKLKPALDIGLIFAAPLLAYSSLYVLHFQDTAWQAGLSLLFALLFAVLYRLSRNHQTVQLIAHSYLSLTLIFLALIPPILLPAEKSVMGWAIEGLLIFLLGLVRQSKISLYLAMGLLVVAGLSSLYYLVELIVFPRAMFWVLCLSYVGVVLLSNSRLQFQQQLSSSMIGFQCLLMLLATTMLLVLLQDEWSGELSAVLSLFSLSLAYWVVNEILLRRQAGVAWLFSKWSGLVPLLLFAAGIVMLRMQQGSIVWASFNERLLFAGAGIILSLLWLRPLLGVRTEKEWVSAGTLLSLLLTSLTLLPQQPYISMVILPLLFCGWCYWQAQPDWQMFWQARSSLLLMLAWMICSQLLSQQAFHGYLLPILNPFDLVSIAMLVGFLWMLSLQVKAGLDRSMAAVLMVLSLLWLSSYIVLRGLHVYVGTPLNELALWRNGTVQLSLTLLWVSLAFVTMSWASRKQLRSVWVLGGSILVIVNLKLVLFDLSHIGTLTRVISFLAAGAVMLIIAYIAPMPDPEQPVERSPSE</sequence>
<feature type="transmembrane region" description="Helical" evidence="1">
    <location>
        <begin position="355"/>
        <end position="376"/>
    </location>
</feature>
<feature type="transmembrane region" description="Helical" evidence="1">
    <location>
        <begin position="874"/>
        <end position="892"/>
    </location>
</feature>
<dbReference type="RefSeq" id="WP_127799098.1">
    <property type="nucleotide sequence ID" value="NZ_CP044018.1"/>
</dbReference>
<dbReference type="Proteomes" id="UP000593812">
    <property type="component" value="Chromosome"/>
</dbReference>
<keyword evidence="1" id="KW-0812">Transmembrane</keyword>
<dbReference type="EMBL" id="CP048654">
    <property type="protein sequence ID" value="QOW42244.1"/>
    <property type="molecule type" value="Genomic_DNA"/>
</dbReference>
<feature type="transmembrane region" description="Helical" evidence="1">
    <location>
        <begin position="638"/>
        <end position="656"/>
    </location>
</feature>
<feature type="transmembrane region" description="Helical" evidence="1">
    <location>
        <begin position="604"/>
        <end position="626"/>
    </location>
</feature>
<evidence type="ECO:0000256" key="1">
    <source>
        <dbReference type="SAM" id="Phobius"/>
    </source>
</evidence>
<feature type="transmembrane region" description="Helical" evidence="1">
    <location>
        <begin position="324"/>
        <end position="343"/>
    </location>
</feature>
<protein>
    <submittedName>
        <fullName evidence="2">DUF2339 domain-containing protein</fullName>
    </submittedName>
</protein>
<feature type="transmembrane region" description="Helical" evidence="1">
    <location>
        <begin position="469"/>
        <end position="485"/>
    </location>
</feature>
<feature type="transmembrane region" description="Helical" evidence="1">
    <location>
        <begin position="574"/>
        <end position="592"/>
    </location>
</feature>
<dbReference type="PANTHER" id="PTHR38434:SF1">
    <property type="entry name" value="BLL2549 PROTEIN"/>
    <property type="match status" value="1"/>
</dbReference>
<feature type="transmembrane region" description="Helical" evidence="1">
    <location>
        <begin position="718"/>
        <end position="735"/>
    </location>
</feature>
<feature type="transmembrane region" description="Helical" evidence="1">
    <location>
        <begin position="250"/>
        <end position="270"/>
    </location>
</feature>
<feature type="transmembrane region" description="Helical" evidence="1">
    <location>
        <begin position="547"/>
        <end position="568"/>
    </location>
</feature>
<feature type="transmembrane region" description="Helical" evidence="1">
    <location>
        <begin position="168"/>
        <end position="187"/>
    </location>
</feature>
<dbReference type="Proteomes" id="UP000503440">
    <property type="component" value="Chromosome"/>
</dbReference>
<feature type="transmembrane region" description="Helical" evidence="1">
    <location>
        <begin position="844"/>
        <end position="862"/>
    </location>
</feature>
<dbReference type="InterPro" id="IPR019286">
    <property type="entry name" value="DUF2339_TM"/>
</dbReference>
<feature type="transmembrane region" description="Helical" evidence="1">
    <location>
        <begin position="778"/>
        <end position="796"/>
    </location>
</feature>
<keyword evidence="1" id="KW-1133">Transmembrane helix</keyword>
<proteinExistence type="predicted"/>
<feature type="transmembrane region" description="Helical" evidence="1">
    <location>
        <begin position="747"/>
        <end position="766"/>
    </location>
</feature>
<dbReference type="EMBL" id="CP044455">
    <property type="protein sequence ID" value="QIC71049.1"/>
    <property type="molecule type" value="Genomic_DNA"/>
</dbReference>
<feature type="transmembrane region" description="Helical" evidence="1">
    <location>
        <begin position="690"/>
        <end position="706"/>
    </location>
</feature>
<feature type="transmembrane region" description="Helical" evidence="1">
    <location>
        <begin position="516"/>
        <end position="535"/>
    </location>
</feature>
<feature type="transmembrane region" description="Helical" evidence="1">
    <location>
        <begin position="302"/>
        <end position="319"/>
    </location>
</feature>
<dbReference type="AlphaFoldDB" id="A0A6C0Y4K2"/>
<evidence type="ECO:0000313" key="3">
    <source>
        <dbReference type="EMBL" id="QOW42244.1"/>
    </source>
</evidence>
<feature type="transmembrane region" description="Helical" evidence="1">
    <location>
        <begin position="492"/>
        <end position="510"/>
    </location>
</feature>
<feature type="transmembrane region" description="Helical" evidence="1">
    <location>
        <begin position="223"/>
        <end position="244"/>
    </location>
</feature>